<name>A0A6S7IDC7_PARCT</name>
<reference evidence="1" key="1">
    <citation type="submission" date="2020-04" db="EMBL/GenBank/DDBJ databases">
        <authorList>
            <person name="Alioto T."/>
            <person name="Alioto T."/>
            <person name="Gomez Garrido J."/>
        </authorList>
    </citation>
    <scope>NUCLEOTIDE SEQUENCE</scope>
    <source>
        <strain evidence="1">A484AB</strain>
    </source>
</reference>
<dbReference type="Proteomes" id="UP001152795">
    <property type="component" value="Unassembled WGS sequence"/>
</dbReference>
<dbReference type="AlphaFoldDB" id="A0A6S7IDC7"/>
<sequence>MALAQDHKDCEQFVKPEEKIKCFWPMNHADKKSYTEKNMIRDMHILDRNGVEAAATKCSRKTKEKKRREKLKKEGRYEEYKAKHANTVKKYREKQTLRLESLTVEEKDQLVLERREDRIRKQKSRAKTRTVLSPLGSAQSSGKAYCRTSSLNRAVNVVKKSLPARSRKHRNVLWKLADEFGKDEDVATKANKHLLSLAAEAIEAVKNFYTSDKISRMAPGKRDVVTIKDQDGKKKLQNRHLYMSIKETYRVFKDENRNVKIGLTKFSTLHPPNVLLSSQTPSNVCTCVYHQNMFLALGAIHSHVPGIPVYSTDFSASCVLNPESDLCWFGNCSHDGCGFEEKYPLPDTVKNLPAKWMKWQEANGRLAKLQNTRRVQDLYDHICSISKKFLAHCHIKRLQSKQYELDKELASLQDSDIAQDEIQSAHWNQNQVTLFTTVTWLKGKLCPR</sequence>
<proteinExistence type="predicted"/>
<comment type="caution">
    <text evidence="1">The sequence shown here is derived from an EMBL/GenBank/DDBJ whole genome shotgun (WGS) entry which is preliminary data.</text>
</comment>
<dbReference type="PANTHER" id="PTHR46601:SF2">
    <property type="entry name" value="UBIQUITIN-LIKE PROTEASE FAMILY PROFILE DOMAIN-CONTAINING PROTEIN"/>
    <property type="match status" value="1"/>
</dbReference>
<dbReference type="EMBL" id="CACRXK020004836">
    <property type="protein sequence ID" value="CAB4004221.1"/>
    <property type="molecule type" value="Genomic_DNA"/>
</dbReference>
<dbReference type="OrthoDB" id="10062343at2759"/>
<dbReference type="PANTHER" id="PTHR46601">
    <property type="entry name" value="ULP_PROTEASE DOMAIN-CONTAINING PROTEIN"/>
    <property type="match status" value="1"/>
</dbReference>
<organism evidence="1 2">
    <name type="scientific">Paramuricea clavata</name>
    <name type="common">Red gorgonian</name>
    <name type="synonym">Violescent sea-whip</name>
    <dbReference type="NCBI Taxonomy" id="317549"/>
    <lineage>
        <taxon>Eukaryota</taxon>
        <taxon>Metazoa</taxon>
        <taxon>Cnidaria</taxon>
        <taxon>Anthozoa</taxon>
        <taxon>Octocorallia</taxon>
        <taxon>Malacalcyonacea</taxon>
        <taxon>Plexauridae</taxon>
        <taxon>Paramuricea</taxon>
    </lineage>
</organism>
<protein>
    <submittedName>
        <fullName evidence="1">Uncharacterized protein</fullName>
    </submittedName>
</protein>
<gene>
    <name evidence="1" type="ORF">PACLA_8A074817</name>
</gene>
<evidence type="ECO:0000313" key="2">
    <source>
        <dbReference type="Proteomes" id="UP001152795"/>
    </source>
</evidence>
<accession>A0A6S7IDC7</accession>
<evidence type="ECO:0000313" key="1">
    <source>
        <dbReference type="EMBL" id="CAB4004221.1"/>
    </source>
</evidence>
<keyword evidence="2" id="KW-1185">Reference proteome</keyword>